<dbReference type="RefSeq" id="WP_064775924.1">
    <property type="nucleotide sequence ID" value="NZ_LYUD01000045.1"/>
</dbReference>
<proteinExistence type="predicted"/>
<dbReference type="SUPFAM" id="SSF53850">
    <property type="entry name" value="Periplasmic binding protein-like II"/>
    <property type="match status" value="1"/>
</dbReference>
<evidence type="ECO:0000313" key="4">
    <source>
        <dbReference type="Proteomes" id="UP000093796"/>
    </source>
</evidence>
<evidence type="ECO:0000313" key="3">
    <source>
        <dbReference type="EMBL" id="OAZ75112.1"/>
    </source>
</evidence>
<keyword evidence="1" id="KW-0472">Membrane</keyword>
<dbReference type="OrthoDB" id="9771642at2"/>
<keyword evidence="1" id="KW-1133">Transmembrane helix</keyword>
<organism evidence="3 4">
    <name type="scientific">Acetobacter pasteurianus</name>
    <name type="common">Acetobacter turbidans</name>
    <dbReference type="NCBI Taxonomy" id="438"/>
    <lineage>
        <taxon>Bacteria</taxon>
        <taxon>Pseudomonadati</taxon>
        <taxon>Pseudomonadota</taxon>
        <taxon>Alphaproteobacteria</taxon>
        <taxon>Acetobacterales</taxon>
        <taxon>Acetobacteraceae</taxon>
        <taxon>Acetobacter</taxon>
    </lineage>
</organism>
<gene>
    <name evidence="3" type="ORF">SRCM100623_00537</name>
</gene>
<protein>
    <recommendedName>
        <fullName evidence="2">SsuA/THI5-like domain-containing protein</fullName>
    </recommendedName>
</protein>
<feature type="domain" description="SsuA/THI5-like" evidence="2">
    <location>
        <begin position="62"/>
        <end position="269"/>
    </location>
</feature>
<reference evidence="3 4" key="1">
    <citation type="submission" date="2016-05" db="EMBL/GenBank/DDBJ databases">
        <title>Genome sequencing of Acetobacter pasteurianus strain SRCM100623.</title>
        <authorList>
            <person name="Song Y.R."/>
        </authorList>
    </citation>
    <scope>NUCLEOTIDE SEQUENCE [LARGE SCALE GENOMIC DNA]</scope>
    <source>
        <strain evidence="3 4">SRCM100623</strain>
    </source>
</reference>
<dbReference type="AlphaFoldDB" id="A0A1A0DKB0"/>
<dbReference type="Gene3D" id="3.40.190.10">
    <property type="entry name" value="Periplasmic binding protein-like II"/>
    <property type="match status" value="2"/>
</dbReference>
<comment type="caution">
    <text evidence="3">The sequence shown here is derived from an EMBL/GenBank/DDBJ whole genome shotgun (WGS) entry which is preliminary data.</text>
</comment>
<dbReference type="EMBL" id="LYUD01000045">
    <property type="protein sequence ID" value="OAZ75112.1"/>
    <property type="molecule type" value="Genomic_DNA"/>
</dbReference>
<dbReference type="Proteomes" id="UP000093796">
    <property type="component" value="Unassembled WGS sequence"/>
</dbReference>
<sequence length="344" mass="37738">MSAQGPSQTRRNLLLAGMGGIAAIGGGTFLATRGRHHPHKQPDGTYRQIKIGWPNSGSAPVLAVAAQKDFFAHYSLDVDLPFATINGEDTINALARGDIPYAVAPALTWLRHLYSGLNAQLLIGVQPGNFRLLVRRSSRITRLDQLMGRTVAVMDQNAADKLFFAIMMRRKGLDAMNRINWLDLPLPQIDDAVRSQRIDAVVAHDYQAWWLLQSFPDLFIELAGSNTGHYAERTSMVLGASSSVLQDDPDAAIALVLALRDAARWTDTHRDDAATLIAPDISDLSAASIRAMLHSEPAIRPVIGKSLREQLAQYCDELQLVGLMPETEDSAALARRYARNVLKE</sequence>
<keyword evidence="1" id="KW-0812">Transmembrane</keyword>
<name>A0A1A0DKB0_ACEPA</name>
<dbReference type="PATRIC" id="fig|438.15.peg.606"/>
<dbReference type="InterPro" id="IPR015168">
    <property type="entry name" value="SsuA/THI5"/>
</dbReference>
<evidence type="ECO:0000259" key="2">
    <source>
        <dbReference type="Pfam" id="PF09084"/>
    </source>
</evidence>
<feature type="transmembrane region" description="Helical" evidence="1">
    <location>
        <begin position="12"/>
        <end position="31"/>
    </location>
</feature>
<evidence type="ECO:0000256" key="1">
    <source>
        <dbReference type="SAM" id="Phobius"/>
    </source>
</evidence>
<dbReference type="eggNOG" id="COG0715">
    <property type="taxonomic scope" value="Bacteria"/>
</dbReference>
<dbReference type="PANTHER" id="PTHR30024">
    <property type="entry name" value="ALIPHATIC SULFONATES-BINDING PROTEIN-RELATED"/>
    <property type="match status" value="1"/>
</dbReference>
<dbReference type="Pfam" id="PF09084">
    <property type="entry name" value="NMT1"/>
    <property type="match status" value="1"/>
</dbReference>
<accession>A0A1A0DKB0</accession>